<feature type="domain" description="TRAP C4-dicarboxylate transport system permease DctM subunit" evidence="8">
    <location>
        <begin position="16"/>
        <end position="449"/>
    </location>
</feature>
<evidence type="ECO:0000259" key="8">
    <source>
        <dbReference type="Pfam" id="PF06808"/>
    </source>
</evidence>
<evidence type="ECO:0000313" key="9">
    <source>
        <dbReference type="EMBL" id="PRH82579.1"/>
    </source>
</evidence>
<evidence type="ECO:0000256" key="7">
    <source>
        <dbReference type="RuleBase" id="RU369079"/>
    </source>
</evidence>
<evidence type="ECO:0000256" key="3">
    <source>
        <dbReference type="ARBA" id="ARBA00022519"/>
    </source>
</evidence>
<feature type="transmembrane region" description="Helical" evidence="7">
    <location>
        <begin position="35"/>
        <end position="54"/>
    </location>
</feature>
<dbReference type="InterPro" id="IPR004681">
    <property type="entry name" value="TRAP_DctM"/>
</dbReference>
<feature type="transmembrane region" description="Helical" evidence="7">
    <location>
        <begin position="303"/>
        <end position="327"/>
    </location>
</feature>
<evidence type="ECO:0000256" key="1">
    <source>
        <dbReference type="ARBA" id="ARBA00004429"/>
    </source>
</evidence>
<comment type="subcellular location">
    <subcellularLocation>
        <location evidence="1 7">Cell inner membrane</location>
        <topology evidence="1 7">Multi-pass membrane protein</topology>
    </subcellularLocation>
</comment>
<name>A0A2P6M999_9GAMM</name>
<organism evidence="9 10">
    <name type="scientific">Arenimonas caeni</name>
    <dbReference type="NCBI Taxonomy" id="2058085"/>
    <lineage>
        <taxon>Bacteria</taxon>
        <taxon>Pseudomonadati</taxon>
        <taxon>Pseudomonadota</taxon>
        <taxon>Gammaproteobacteria</taxon>
        <taxon>Lysobacterales</taxon>
        <taxon>Lysobacteraceae</taxon>
        <taxon>Arenimonas</taxon>
    </lineage>
</organism>
<sequence length="460" mass="47750">MSHDTPQVLMLVLLLAGLFAGLASGFPVAFVLGGVALLAAGTGLLLGVFDPSFLEAFPNRLFGVMTNETLVAVPLFVFMGVMLERSRIAEQLLEAVAALFGRVRGGLVVAVLLVGAVLAASTGIVGATVVAMGLISLPTMLRNGYCPRLASGAICASGTLGQIIPPSIVLVLLGDQLGNAYQQAQLKQGVFAPETVSVGDLFAGALIPGLGLVLLYLLYALWVAWRQPERAPALREASPRSLVQLLRAIVPALVLIGLVLGSILAGFATPTEAAAVGAVGATAFAALYGQLDRGRLAAVASQTVKVTSMVFAILVGAALFSLVFRGLGGDDWVHRALTALPGGKWGAILAVMLLMFLLGFVLDFIEIVFVVVPIVGPVLLALGVDPVWLGVMMAINLQTSFLTPPFGFALFYLRGVAPPTLTTGEIYRGVLPFIVLQLLMLAAVAAFPSLATALPDLLYG</sequence>
<protein>
    <recommendedName>
        <fullName evidence="7">TRAP transporter large permease protein</fullName>
    </recommendedName>
</protein>
<accession>A0A2P6M999</accession>
<keyword evidence="4 7" id="KW-0812">Transmembrane</keyword>
<comment type="similarity">
    <text evidence="7">Belongs to the TRAP transporter large permease family.</text>
</comment>
<feature type="transmembrane region" description="Helical" evidence="7">
    <location>
        <begin position="149"/>
        <end position="173"/>
    </location>
</feature>
<comment type="subunit">
    <text evidence="7">The complex comprises the extracytoplasmic solute receptor protein and the two transmembrane proteins.</text>
</comment>
<keyword evidence="6 7" id="KW-0472">Membrane</keyword>
<feature type="transmembrane region" description="Helical" evidence="7">
    <location>
        <begin position="245"/>
        <end position="267"/>
    </location>
</feature>
<evidence type="ECO:0000313" key="10">
    <source>
        <dbReference type="Proteomes" id="UP000241736"/>
    </source>
</evidence>
<dbReference type="PANTHER" id="PTHR33362:SF7">
    <property type="entry name" value="SLL1103 PROTEIN"/>
    <property type="match status" value="1"/>
</dbReference>
<reference evidence="9 10" key="1">
    <citation type="submission" date="2018-03" db="EMBL/GenBank/DDBJ databases">
        <title>Arenimonas caeni sp. nov., isolated from activated sludge.</title>
        <authorList>
            <person name="Liu H."/>
        </authorList>
    </citation>
    <scope>NUCLEOTIDE SEQUENCE [LARGE SCALE GENOMIC DNA]</scope>
    <source>
        <strain evidence="10">z29</strain>
    </source>
</reference>
<dbReference type="EMBL" id="PVLF01000007">
    <property type="protein sequence ID" value="PRH82579.1"/>
    <property type="molecule type" value="Genomic_DNA"/>
</dbReference>
<dbReference type="AlphaFoldDB" id="A0A2P6M999"/>
<dbReference type="Proteomes" id="UP000241736">
    <property type="component" value="Unassembled WGS sequence"/>
</dbReference>
<dbReference type="NCBIfam" id="TIGR00786">
    <property type="entry name" value="dctM"/>
    <property type="match status" value="1"/>
</dbReference>
<keyword evidence="3 7" id="KW-0997">Cell inner membrane</keyword>
<feature type="transmembrane region" description="Helical" evidence="7">
    <location>
        <begin position="387"/>
        <end position="413"/>
    </location>
</feature>
<dbReference type="InterPro" id="IPR010656">
    <property type="entry name" value="DctM"/>
</dbReference>
<keyword evidence="2" id="KW-1003">Cell membrane</keyword>
<evidence type="ECO:0000256" key="4">
    <source>
        <dbReference type="ARBA" id="ARBA00022692"/>
    </source>
</evidence>
<comment type="function">
    <text evidence="7">Part of the tripartite ATP-independent periplasmic (TRAP) transport system.</text>
</comment>
<dbReference type="RefSeq" id="WP_106990351.1">
    <property type="nucleotide sequence ID" value="NZ_KZ679088.1"/>
</dbReference>
<keyword evidence="7" id="KW-0813">Transport</keyword>
<feature type="transmembrane region" description="Helical" evidence="7">
    <location>
        <begin position="347"/>
        <end position="375"/>
    </location>
</feature>
<feature type="transmembrane region" description="Helical" evidence="7">
    <location>
        <begin position="201"/>
        <end position="225"/>
    </location>
</feature>
<dbReference type="PANTHER" id="PTHR33362">
    <property type="entry name" value="SIALIC ACID TRAP TRANSPORTER PERMEASE PROTEIN SIAT-RELATED"/>
    <property type="match status" value="1"/>
</dbReference>
<feature type="transmembrane region" description="Helical" evidence="7">
    <location>
        <begin position="273"/>
        <end position="291"/>
    </location>
</feature>
<evidence type="ECO:0000256" key="6">
    <source>
        <dbReference type="ARBA" id="ARBA00023136"/>
    </source>
</evidence>
<keyword evidence="10" id="KW-1185">Reference proteome</keyword>
<feature type="transmembrane region" description="Helical" evidence="7">
    <location>
        <begin position="107"/>
        <end position="137"/>
    </location>
</feature>
<evidence type="ECO:0000256" key="2">
    <source>
        <dbReference type="ARBA" id="ARBA00022475"/>
    </source>
</evidence>
<dbReference type="GO" id="GO:0022857">
    <property type="term" value="F:transmembrane transporter activity"/>
    <property type="evidence" value="ECO:0007669"/>
    <property type="project" value="UniProtKB-UniRule"/>
</dbReference>
<dbReference type="GO" id="GO:0005886">
    <property type="term" value="C:plasma membrane"/>
    <property type="evidence" value="ECO:0007669"/>
    <property type="project" value="UniProtKB-SubCell"/>
</dbReference>
<feature type="transmembrane region" description="Helical" evidence="7">
    <location>
        <begin position="61"/>
        <end position="83"/>
    </location>
</feature>
<dbReference type="OrthoDB" id="9796052at2"/>
<gene>
    <name evidence="9" type="ORF">C6N40_07260</name>
</gene>
<evidence type="ECO:0000256" key="5">
    <source>
        <dbReference type="ARBA" id="ARBA00022989"/>
    </source>
</evidence>
<feature type="transmembrane region" description="Helical" evidence="7">
    <location>
        <begin position="433"/>
        <end position="454"/>
    </location>
</feature>
<keyword evidence="5 7" id="KW-1133">Transmembrane helix</keyword>
<dbReference type="Pfam" id="PF06808">
    <property type="entry name" value="DctM"/>
    <property type="match status" value="1"/>
</dbReference>
<comment type="caution">
    <text evidence="9">The sequence shown here is derived from an EMBL/GenBank/DDBJ whole genome shotgun (WGS) entry which is preliminary data.</text>
</comment>
<dbReference type="PIRSF" id="PIRSF006066">
    <property type="entry name" value="HI0050"/>
    <property type="match status" value="1"/>
</dbReference>
<proteinExistence type="inferred from homology"/>